<protein>
    <submittedName>
        <fullName evidence="4">Crystallin</fullName>
    </submittedName>
</protein>
<gene>
    <name evidence="4" type="ORF">AN477_03785</name>
</gene>
<keyword evidence="3" id="KW-0460">Magnesium</keyword>
<name>A0A0P9CZH5_9BACL</name>
<evidence type="ECO:0000256" key="1">
    <source>
        <dbReference type="ARBA" id="ARBA00010702"/>
    </source>
</evidence>
<comment type="cofactor">
    <cofactor evidence="3">
        <name>Mg(2+)</name>
        <dbReference type="ChEBI" id="CHEBI:18420"/>
    </cofactor>
    <text evidence="3">Binds 2 magnesium ions per subunit.</text>
</comment>
<organism evidence="4 5">
    <name type="scientific">Alicyclobacillus ferrooxydans</name>
    <dbReference type="NCBI Taxonomy" id="471514"/>
    <lineage>
        <taxon>Bacteria</taxon>
        <taxon>Bacillati</taxon>
        <taxon>Bacillota</taxon>
        <taxon>Bacilli</taxon>
        <taxon>Bacillales</taxon>
        <taxon>Alicyclobacillaceae</taxon>
        <taxon>Alicyclobacillus</taxon>
    </lineage>
</organism>
<dbReference type="Gene3D" id="1.10.4080.10">
    <property type="entry name" value="ADP-ribosylation/Crystallin J1"/>
    <property type="match status" value="1"/>
</dbReference>
<dbReference type="PATRIC" id="fig|471514.4.peg.624"/>
<dbReference type="SUPFAM" id="SSF101478">
    <property type="entry name" value="ADP-ribosylglycohydrolase"/>
    <property type="match status" value="1"/>
</dbReference>
<dbReference type="Pfam" id="PF03747">
    <property type="entry name" value="ADP_ribosyl_GH"/>
    <property type="match status" value="1"/>
</dbReference>
<evidence type="ECO:0000313" key="5">
    <source>
        <dbReference type="Proteomes" id="UP000050482"/>
    </source>
</evidence>
<dbReference type="Proteomes" id="UP000050482">
    <property type="component" value="Unassembled WGS sequence"/>
</dbReference>
<dbReference type="GO" id="GO:0046872">
    <property type="term" value="F:metal ion binding"/>
    <property type="evidence" value="ECO:0007669"/>
    <property type="project" value="UniProtKB-KW"/>
</dbReference>
<accession>A0A0P9CZH5</accession>
<evidence type="ECO:0000313" key="4">
    <source>
        <dbReference type="EMBL" id="KPV45116.1"/>
    </source>
</evidence>
<feature type="binding site" evidence="3">
    <location>
        <position position="60"/>
    </location>
    <ligand>
        <name>Mg(2+)</name>
        <dbReference type="ChEBI" id="CHEBI:18420"/>
        <label>1</label>
    </ligand>
</feature>
<dbReference type="InterPro" id="IPR005502">
    <property type="entry name" value="Ribosyl_crysJ1"/>
</dbReference>
<feature type="binding site" evidence="3">
    <location>
        <position position="268"/>
    </location>
    <ligand>
        <name>Mg(2+)</name>
        <dbReference type="ChEBI" id="CHEBI:18420"/>
        <label>1</label>
    </ligand>
</feature>
<keyword evidence="2" id="KW-0378">Hydrolase</keyword>
<feature type="binding site" evidence="3">
    <location>
        <position position="265"/>
    </location>
    <ligand>
        <name>Mg(2+)</name>
        <dbReference type="ChEBI" id="CHEBI:18420"/>
        <label>1</label>
    </ligand>
</feature>
<dbReference type="RefSeq" id="WP_054967848.1">
    <property type="nucleotide sequence ID" value="NZ_LJCO01000014.1"/>
</dbReference>
<comment type="similarity">
    <text evidence="1">Belongs to the ADP-ribosylglycohydrolase family.</text>
</comment>
<sequence length="312" mass="34229">MLNLSDRIQGGMWGLLVGDALGVPYEFHPAKRIPAYEAIEMDPPAGYDRTYPWLKAGTWSDDGAQALCLLDSLLANGQFNLNDFANRIVSWKDNGLWAVDRHVFDCGIQTASAIDKLRSGSSPTRSGFVNPDGKGNGSLMRVLPLALWHQGQDEELIEDAHLQSVVTHGHVTNQVCCALYCLWARRLLQGEGTEAAYQNAVTVLREHYRDRPEYHNALETEICPDKEPESNGSGYVVSTLHAARVALREQSYEAVVKKAISLGNDTDTNSAVAGGLAGIREGMEAIPSRWIGMMRGKDLAEPLIARLLDGRV</sequence>
<keyword evidence="5" id="KW-1185">Reference proteome</keyword>
<evidence type="ECO:0000256" key="2">
    <source>
        <dbReference type="ARBA" id="ARBA00022801"/>
    </source>
</evidence>
<proteinExistence type="inferred from homology"/>
<dbReference type="EMBL" id="LJCO01000014">
    <property type="protein sequence ID" value="KPV45116.1"/>
    <property type="molecule type" value="Genomic_DNA"/>
</dbReference>
<comment type="caution">
    <text evidence="4">The sequence shown here is derived from an EMBL/GenBank/DDBJ whole genome shotgun (WGS) entry which is preliminary data.</text>
</comment>
<dbReference type="InterPro" id="IPR036705">
    <property type="entry name" value="Ribosyl_crysJ1_sf"/>
</dbReference>
<feature type="binding site" evidence="3">
    <location>
        <position position="61"/>
    </location>
    <ligand>
        <name>Mg(2+)</name>
        <dbReference type="ChEBI" id="CHEBI:18420"/>
        <label>1</label>
    </ligand>
</feature>
<evidence type="ECO:0000256" key="3">
    <source>
        <dbReference type="PIRSR" id="PIRSR605502-1"/>
    </source>
</evidence>
<keyword evidence="3" id="KW-0479">Metal-binding</keyword>
<dbReference type="OrthoDB" id="9798107at2"/>
<feature type="binding site" evidence="3">
    <location>
        <position position="62"/>
    </location>
    <ligand>
        <name>Mg(2+)</name>
        <dbReference type="ChEBI" id="CHEBI:18420"/>
        <label>1</label>
    </ligand>
</feature>
<dbReference type="InterPro" id="IPR050792">
    <property type="entry name" value="ADP-ribosylglycohydrolase"/>
</dbReference>
<dbReference type="STRING" id="471514.AN477_03785"/>
<feature type="binding site" evidence="3">
    <location>
        <position position="267"/>
    </location>
    <ligand>
        <name>Mg(2+)</name>
        <dbReference type="ChEBI" id="CHEBI:18420"/>
        <label>1</label>
    </ligand>
</feature>
<dbReference type="PANTHER" id="PTHR16222">
    <property type="entry name" value="ADP-RIBOSYLGLYCOHYDROLASE"/>
    <property type="match status" value="1"/>
</dbReference>
<reference evidence="4 5" key="1">
    <citation type="submission" date="2015-09" db="EMBL/GenBank/DDBJ databases">
        <title>Draft genome sequence of Alicyclobacillus ferrooxydans DSM 22381.</title>
        <authorList>
            <person name="Hemp J."/>
        </authorList>
    </citation>
    <scope>NUCLEOTIDE SEQUENCE [LARGE SCALE GENOMIC DNA]</scope>
    <source>
        <strain evidence="4 5">TC-34</strain>
    </source>
</reference>
<dbReference type="GO" id="GO:0016787">
    <property type="term" value="F:hydrolase activity"/>
    <property type="evidence" value="ECO:0007669"/>
    <property type="project" value="UniProtKB-KW"/>
</dbReference>
<dbReference type="PANTHER" id="PTHR16222:SF24">
    <property type="entry name" value="ADP-RIBOSYLHYDROLASE ARH3"/>
    <property type="match status" value="1"/>
</dbReference>
<dbReference type="AlphaFoldDB" id="A0A0P9CZH5"/>